<comment type="caution">
    <text evidence="2">The sequence shown here is derived from an EMBL/GenBank/DDBJ whole genome shotgun (WGS) entry which is preliminary data.</text>
</comment>
<evidence type="ECO:0000256" key="1">
    <source>
        <dbReference type="SAM" id="MobiDB-lite"/>
    </source>
</evidence>
<feature type="compositionally biased region" description="Acidic residues" evidence="1">
    <location>
        <begin position="104"/>
        <end position="115"/>
    </location>
</feature>
<reference evidence="2 3" key="1">
    <citation type="submission" date="2012-10" db="EMBL/GenBank/DDBJ databases">
        <title>Genome sequencing and analysis of entomopathogenic fungi Beauveria bassiana D1-5.</title>
        <authorList>
            <person name="Li Q."/>
            <person name="Wang L."/>
            <person name="Zhang Z."/>
            <person name="Wang Q."/>
            <person name="Ren J."/>
            <person name="Wang M."/>
            <person name="Xu W."/>
            <person name="Wang J."/>
            <person name="Lu Y."/>
            <person name="Du Q."/>
            <person name="Sun Z."/>
        </authorList>
    </citation>
    <scope>NUCLEOTIDE SEQUENCE [LARGE SCALE GENOMIC DNA]</scope>
    <source>
        <strain evidence="2 3">D1-5</strain>
    </source>
</reference>
<feature type="region of interest" description="Disordered" evidence="1">
    <location>
        <begin position="261"/>
        <end position="292"/>
    </location>
</feature>
<dbReference type="HOGENOM" id="CLU_619607_0_0_1"/>
<evidence type="ECO:0000313" key="3">
    <source>
        <dbReference type="Proteomes" id="UP000030106"/>
    </source>
</evidence>
<proteinExistence type="predicted"/>
<protein>
    <submittedName>
        <fullName evidence="2">Uncharacterized protein</fullName>
    </submittedName>
</protein>
<feature type="region of interest" description="Disordered" evidence="1">
    <location>
        <begin position="75"/>
        <end position="159"/>
    </location>
</feature>
<dbReference type="EMBL" id="ANFO01001036">
    <property type="protein sequence ID" value="KGQ04644.1"/>
    <property type="molecule type" value="Genomic_DNA"/>
</dbReference>
<feature type="compositionally biased region" description="Polar residues" evidence="1">
    <location>
        <begin position="132"/>
        <end position="146"/>
    </location>
</feature>
<name>A0A0A2VV63_BEABA</name>
<feature type="region of interest" description="Disordered" evidence="1">
    <location>
        <begin position="333"/>
        <end position="356"/>
    </location>
</feature>
<feature type="compositionally biased region" description="Low complexity" evidence="1">
    <location>
        <begin position="280"/>
        <end position="291"/>
    </location>
</feature>
<sequence>MIWEQAPRPQARIAALILQERHCWTAIIGLRTTLIPCRSQVQSQSDLKPGPDWRSYINSRFPQTHLRLCSCFGTGTTPPLSTDDDDDDDPTTTRRQPSTTTLDDNPDDNLDDDLDDNPRRQHRRQHRRQLDDSSTTARRQHSTTILDDTARRQLDDDDDSTTIRQRRLDDIPTTTRRRQKGNYLLLSVGSALLGRSWKLLRESVWRWSNINLGSNGGWWFTPPRATSLLKSEAMEDGGLTAPKGTGTILIRLHADASLAGRHEGSLVSSRPSPPPEPLIPRRYPPTTNRTPALSSLKHQSLPSSAVVPLQPLLSFREPGCFNPPVPFTPGILQPSRPPPTLGEPLPASSALGEETSSLGDRNFTHLIRRWNTHSKMEYTFENEIHIRRWNTHSRMKYTFENGTGLPELPTASYSGVAAMNPRCPTELSSLNFPPPSTLAWQR</sequence>
<organism evidence="2 3">
    <name type="scientific">Beauveria bassiana D1-5</name>
    <dbReference type="NCBI Taxonomy" id="1245745"/>
    <lineage>
        <taxon>Eukaryota</taxon>
        <taxon>Fungi</taxon>
        <taxon>Dikarya</taxon>
        <taxon>Ascomycota</taxon>
        <taxon>Pezizomycotina</taxon>
        <taxon>Sordariomycetes</taxon>
        <taxon>Hypocreomycetidae</taxon>
        <taxon>Hypocreales</taxon>
        <taxon>Cordycipitaceae</taxon>
        <taxon>Beauveria</taxon>
    </lineage>
</organism>
<dbReference type="Proteomes" id="UP000030106">
    <property type="component" value="Unassembled WGS sequence"/>
</dbReference>
<feature type="compositionally biased region" description="Low complexity" evidence="1">
    <location>
        <begin position="93"/>
        <end position="103"/>
    </location>
</feature>
<accession>A0A0A2VV63</accession>
<dbReference type="AlphaFoldDB" id="A0A0A2VV63"/>
<evidence type="ECO:0000313" key="2">
    <source>
        <dbReference type="EMBL" id="KGQ04644.1"/>
    </source>
</evidence>
<gene>
    <name evidence="2" type="ORF">BBAD15_g10109</name>
</gene>